<dbReference type="OrthoDB" id="9765815at2"/>
<keyword evidence="4" id="KW-1185">Reference proteome</keyword>
<protein>
    <submittedName>
        <fullName evidence="3">Xaa-Pro aminopeptidase</fullName>
    </submittedName>
</protein>
<feature type="domain" description="Peptidase M24" evidence="2">
    <location>
        <begin position="202"/>
        <end position="398"/>
    </location>
</feature>
<dbReference type="Pfam" id="PF00557">
    <property type="entry name" value="Peptidase_M24"/>
    <property type="match status" value="1"/>
</dbReference>
<evidence type="ECO:0000259" key="2">
    <source>
        <dbReference type="Pfam" id="PF00557"/>
    </source>
</evidence>
<proteinExistence type="predicted"/>
<dbReference type="EMBL" id="PIQC01000001">
    <property type="protein sequence ID" value="RUO73116.1"/>
    <property type="molecule type" value="Genomic_DNA"/>
</dbReference>
<keyword evidence="3" id="KW-0645">Protease</keyword>
<dbReference type="Gene3D" id="3.90.230.10">
    <property type="entry name" value="Creatinase/methionine aminopeptidase superfamily"/>
    <property type="match status" value="1"/>
</dbReference>
<dbReference type="InterPro" id="IPR036005">
    <property type="entry name" value="Creatinase/aminopeptidase-like"/>
</dbReference>
<evidence type="ECO:0000256" key="1">
    <source>
        <dbReference type="SAM" id="SignalP"/>
    </source>
</evidence>
<keyword evidence="3" id="KW-0031">Aminopeptidase</keyword>
<sequence length="438" mass="49483">MLKQIILLVSLTCSTLFSANVLAESISPLPLKQRAEVVDELLQQRVQQLLPELMQQNDIDMWVLISREYNEDPILKTLLPSDWLSARRRTILVIHNPDNGENLETLAIARYNVGEVFKSAWNPEQQPNQWQRLTEVITERNPGSIAIDQSKDFAQADGITATDKALFMAALPDNLKDKIVSAEPLAVSWLEKRIDAEVPYYRNAVKLAHQIIAEGFSSKVVSVGKTTTEDLQWWFRERAAEENLPVWFHPSVSLQRIDDPQPGHPRSTGLTIQPGDLLHVDFGITYLRLNTDTQQHAYVLKEGESDAPDHLKQALTNANQLQDILIKQFKETRSGNDILLAALEEARDKDLEPMIYTHPIGYYGHGSGPTIGMWDKQHAIPGGGEYPLFSNTAYSIELNNKTTFEEKAITIMLEEDAFFDGEGVSYLNGRQQSFHLID</sequence>
<comment type="caution">
    <text evidence="3">The sequence shown here is derived from an EMBL/GenBank/DDBJ whole genome shotgun (WGS) entry which is preliminary data.</text>
</comment>
<dbReference type="GO" id="GO:0004177">
    <property type="term" value="F:aminopeptidase activity"/>
    <property type="evidence" value="ECO:0007669"/>
    <property type="project" value="UniProtKB-KW"/>
</dbReference>
<keyword evidence="3" id="KW-0378">Hydrolase</keyword>
<gene>
    <name evidence="3" type="ORF">CWI78_01365</name>
</gene>
<reference evidence="4" key="1">
    <citation type="journal article" date="2018" name="Front. Microbiol.">
        <title>Genome-Based Analysis Reveals the Taxonomy and Diversity of the Family Idiomarinaceae.</title>
        <authorList>
            <person name="Liu Y."/>
            <person name="Lai Q."/>
            <person name="Shao Z."/>
        </authorList>
    </citation>
    <scope>NUCLEOTIDE SEQUENCE [LARGE SCALE GENOMIC DNA]</scope>
    <source>
        <strain evidence="4">R22</strain>
    </source>
</reference>
<feature type="signal peptide" evidence="1">
    <location>
        <begin position="1"/>
        <end position="19"/>
    </location>
</feature>
<accession>A0A432Z5F0</accession>
<name>A0A432Z5F0_9GAMM</name>
<feature type="chain" id="PRO_5019545490" evidence="1">
    <location>
        <begin position="20"/>
        <end position="438"/>
    </location>
</feature>
<keyword evidence="1" id="KW-0732">Signal</keyword>
<dbReference type="InterPro" id="IPR000994">
    <property type="entry name" value="Pept_M24"/>
</dbReference>
<dbReference type="Proteomes" id="UP000288058">
    <property type="component" value="Unassembled WGS sequence"/>
</dbReference>
<evidence type="ECO:0000313" key="4">
    <source>
        <dbReference type="Proteomes" id="UP000288058"/>
    </source>
</evidence>
<dbReference type="RefSeq" id="WP_126779519.1">
    <property type="nucleotide sequence ID" value="NZ_PIQC01000001.1"/>
</dbReference>
<organism evidence="3 4">
    <name type="scientific">Idiomarina ramblicola</name>
    <dbReference type="NCBI Taxonomy" id="263724"/>
    <lineage>
        <taxon>Bacteria</taxon>
        <taxon>Pseudomonadati</taxon>
        <taxon>Pseudomonadota</taxon>
        <taxon>Gammaproteobacteria</taxon>
        <taxon>Alteromonadales</taxon>
        <taxon>Idiomarinaceae</taxon>
        <taxon>Idiomarina</taxon>
    </lineage>
</organism>
<evidence type="ECO:0000313" key="3">
    <source>
        <dbReference type="EMBL" id="RUO73116.1"/>
    </source>
</evidence>
<dbReference type="SUPFAM" id="SSF55920">
    <property type="entry name" value="Creatinase/aminopeptidase"/>
    <property type="match status" value="1"/>
</dbReference>
<dbReference type="AlphaFoldDB" id="A0A432Z5F0"/>